<sequence>MILKGYFSMRKNLAGASSNFHVATKARRPDETCPQFLWINLCGIPFPYGKSLILLMEILAIKFVAAPQPRNLPTARPASAHFLWTKLCASARSGTKPLDS</sequence>
<evidence type="ECO:0000313" key="1">
    <source>
        <dbReference type="EMBL" id="MFC5549576.1"/>
    </source>
</evidence>
<dbReference type="EMBL" id="JBHSMZ010000008">
    <property type="protein sequence ID" value="MFC5549576.1"/>
    <property type="molecule type" value="Genomic_DNA"/>
</dbReference>
<dbReference type="Proteomes" id="UP001596086">
    <property type="component" value="Unassembled WGS sequence"/>
</dbReference>
<evidence type="ECO:0000313" key="2">
    <source>
        <dbReference type="Proteomes" id="UP001596086"/>
    </source>
</evidence>
<protein>
    <submittedName>
        <fullName evidence="1">Uncharacterized protein</fullName>
    </submittedName>
</protein>
<gene>
    <name evidence="1" type="ORF">ACFPO9_13755</name>
</gene>
<name>A0ABW0RZW5_9BURK</name>
<keyword evidence="2" id="KW-1185">Reference proteome</keyword>
<organism evidence="1 2">
    <name type="scientific">Massilia aerilata</name>
    <dbReference type="NCBI Taxonomy" id="453817"/>
    <lineage>
        <taxon>Bacteria</taxon>
        <taxon>Pseudomonadati</taxon>
        <taxon>Pseudomonadota</taxon>
        <taxon>Betaproteobacteria</taxon>
        <taxon>Burkholderiales</taxon>
        <taxon>Oxalobacteraceae</taxon>
        <taxon>Telluria group</taxon>
        <taxon>Massilia</taxon>
    </lineage>
</organism>
<proteinExistence type="predicted"/>
<reference evidence="2" key="1">
    <citation type="journal article" date="2019" name="Int. J. Syst. Evol. Microbiol.">
        <title>The Global Catalogue of Microorganisms (GCM) 10K type strain sequencing project: providing services to taxonomists for standard genome sequencing and annotation.</title>
        <authorList>
            <consortium name="The Broad Institute Genomics Platform"/>
            <consortium name="The Broad Institute Genome Sequencing Center for Infectious Disease"/>
            <person name="Wu L."/>
            <person name="Ma J."/>
        </authorList>
    </citation>
    <scope>NUCLEOTIDE SEQUENCE [LARGE SCALE GENOMIC DNA]</scope>
    <source>
        <strain evidence="2">CGMCC 4.5798</strain>
    </source>
</reference>
<dbReference type="RefSeq" id="WP_379771644.1">
    <property type="nucleotide sequence ID" value="NZ_JBHSMZ010000008.1"/>
</dbReference>
<comment type="caution">
    <text evidence="1">The sequence shown here is derived from an EMBL/GenBank/DDBJ whole genome shotgun (WGS) entry which is preliminary data.</text>
</comment>
<accession>A0ABW0RZW5</accession>